<reference evidence="2" key="1">
    <citation type="journal article" date="2020" name="Nature">
        <title>Giant virus diversity and host interactions through global metagenomics.</title>
        <authorList>
            <person name="Schulz F."/>
            <person name="Roux S."/>
            <person name="Paez-Espino D."/>
            <person name="Jungbluth S."/>
            <person name="Walsh D.A."/>
            <person name="Denef V.J."/>
            <person name="McMahon K.D."/>
            <person name="Konstantinidis K.T."/>
            <person name="Eloe-Fadrosh E.A."/>
            <person name="Kyrpides N.C."/>
            <person name="Woyke T."/>
        </authorList>
    </citation>
    <scope>NUCLEOTIDE SEQUENCE</scope>
    <source>
        <strain evidence="2">GVMAG-M-3300027969-2</strain>
    </source>
</reference>
<sequence length="179" mass="20733">MSKPIKSRRPNPVGRKIKAPDIKETKLPENKFNDILSEVSSRINRHPDINYNDINNTIDMLNNMYNNGQLTDEYLSDRDDYFIGQKDQYGSRRQGIGIEKYNWTGLQPTGPLNSIFVGQWSMNEPSNGYLVYADGTTIKIESSSQFRNIRKGGKKSNRKQKTAKRNSRKHNKTLRKHKK</sequence>
<evidence type="ECO:0000256" key="1">
    <source>
        <dbReference type="SAM" id="MobiDB-lite"/>
    </source>
</evidence>
<evidence type="ECO:0000313" key="2">
    <source>
        <dbReference type="EMBL" id="QHU32463.1"/>
    </source>
</evidence>
<feature type="compositionally biased region" description="Basic residues" evidence="1">
    <location>
        <begin position="148"/>
        <end position="179"/>
    </location>
</feature>
<dbReference type="EMBL" id="MN740540">
    <property type="protein sequence ID" value="QHU32463.1"/>
    <property type="molecule type" value="Genomic_DNA"/>
</dbReference>
<protein>
    <submittedName>
        <fullName evidence="2">Uncharacterized protein</fullName>
    </submittedName>
</protein>
<feature type="region of interest" description="Disordered" evidence="1">
    <location>
        <begin position="145"/>
        <end position="179"/>
    </location>
</feature>
<feature type="region of interest" description="Disordered" evidence="1">
    <location>
        <begin position="1"/>
        <end position="21"/>
    </location>
</feature>
<name>A0A6C0LPT7_9ZZZZ</name>
<dbReference type="AlphaFoldDB" id="A0A6C0LPT7"/>
<organism evidence="2">
    <name type="scientific">viral metagenome</name>
    <dbReference type="NCBI Taxonomy" id="1070528"/>
    <lineage>
        <taxon>unclassified sequences</taxon>
        <taxon>metagenomes</taxon>
        <taxon>organismal metagenomes</taxon>
    </lineage>
</organism>
<proteinExistence type="predicted"/>
<accession>A0A6C0LPT7</accession>